<evidence type="ECO:0000313" key="2">
    <source>
        <dbReference type="Proteomes" id="UP000095672"/>
    </source>
</evidence>
<reference evidence="2" key="1">
    <citation type="submission" date="2016-01" db="EMBL/GenBank/DDBJ databases">
        <title>Complete genome sequence of Microbulbifer sp. CCB-MM1, a halophile isolated from Matang Mangrove Forest, Perak.</title>
        <authorList>
            <person name="Moh T.H."/>
            <person name="Dinesh B."/>
            <person name="Lau N.-S."/>
            <person name="Go F."/>
            <person name="Alexander Chong S.-C."/>
        </authorList>
    </citation>
    <scope>NUCLEOTIDE SEQUENCE [LARGE SCALE GENOMIC DNA]</scope>
    <source>
        <strain evidence="2">CCB-MM1</strain>
    </source>
</reference>
<dbReference type="KEGG" id="micc:AUP74_00721"/>
<gene>
    <name evidence="1" type="ORF">AUP74_00721</name>
</gene>
<name>A0A1C9W4W2_9GAMM</name>
<keyword evidence="2" id="KW-1185">Reference proteome</keyword>
<dbReference type="AlphaFoldDB" id="A0A1C9W4W2"/>
<evidence type="ECO:0000313" key="1">
    <source>
        <dbReference type="EMBL" id="AOS96189.1"/>
    </source>
</evidence>
<sequence>MKSDRFEVNGVELKCIHCGFQQFDLGSAQLNTATMSLLNLDWANESAAIACCKRCSFIMWFAGSPEKIY</sequence>
<accession>A0A1C9W4W2</accession>
<dbReference type="STRING" id="1769779.AUP74_00721"/>
<dbReference type="PATRIC" id="fig|1769779.3.peg.738"/>
<dbReference type="Proteomes" id="UP000095672">
    <property type="component" value="Chromosome"/>
</dbReference>
<proteinExistence type="predicted"/>
<protein>
    <submittedName>
        <fullName evidence="1">Uncharacterized protein</fullName>
    </submittedName>
</protein>
<dbReference type="EMBL" id="CP014143">
    <property type="protein sequence ID" value="AOS96189.1"/>
    <property type="molecule type" value="Genomic_DNA"/>
</dbReference>
<organism evidence="1 2">
    <name type="scientific">Microbulbifer aggregans</name>
    <dbReference type="NCBI Taxonomy" id="1769779"/>
    <lineage>
        <taxon>Bacteria</taxon>
        <taxon>Pseudomonadati</taxon>
        <taxon>Pseudomonadota</taxon>
        <taxon>Gammaproteobacteria</taxon>
        <taxon>Cellvibrionales</taxon>
        <taxon>Microbulbiferaceae</taxon>
        <taxon>Microbulbifer</taxon>
    </lineage>
</organism>